<dbReference type="PANTHER" id="PTHR30055:SF238">
    <property type="entry name" value="MYCOFACTOCIN BIOSYNTHESIS TRANSCRIPTIONAL REGULATOR MFTR-RELATED"/>
    <property type="match status" value="1"/>
</dbReference>
<evidence type="ECO:0000256" key="4">
    <source>
        <dbReference type="PROSITE-ProRule" id="PRU00335"/>
    </source>
</evidence>
<dbReference type="AlphaFoldDB" id="A0A0B5D845"/>
<dbReference type="EMBL" id="CP005286">
    <property type="protein sequence ID" value="AJE32383.1"/>
    <property type="molecule type" value="Genomic_DNA"/>
</dbReference>
<sequence>MTSSLRDTKRAATRRALADATYRRVREHGFDGVTIEEITTDVNVSRRTFSNYFANKEEAVAFVPVDRIRAELEEWVVPEQADIPTAVRSVVGHLMNSGLPLLLAELDRLGRSHTPFGPHAREAQWAVWEAVGDRLRAELLIDDPRERRNLAMLLGALYGIVSARLAESEEAADLAAVQESVAEVFTWLEPAIRGQAGAPGAGGVDRR</sequence>
<protein>
    <submittedName>
        <fullName evidence="6">TetR family transcriptional regulator</fullName>
    </submittedName>
</protein>
<reference evidence="6 7" key="1">
    <citation type="submission" date="2013-04" db="EMBL/GenBank/DDBJ databases">
        <title>Complete genome sequence of Corynebacterium humireducens DSM 45392(T), isolated from a wastewater-fed microbial fuel cell.</title>
        <authorList>
            <person name="Ruckert C."/>
            <person name="Albersmeier A."/>
            <person name="Kalinowski J."/>
        </authorList>
    </citation>
    <scope>NUCLEOTIDE SEQUENCE [LARGE SCALE GENOMIC DNA]</scope>
    <source>
        <strain evidence="7">MFC-5</strain>
    </source>
</reference>
<dbReference type="GO" id="GO:0003700">
    <property type="term" value="F:DNA-binding transcription factor activity"/>
    <property type="evidence" value="ECO:0007669"/>
    <property type="project" value="TreeGrafter"/>
</dbReference>
<dbReference type="HOGENOM" id="CLU_069356_2_2_11"/>
<evidence type="ECO:0000256" key="1">
    <source>
        <dbReference type="ARBA" id="ARBA00023015"/>
    </source>
</evidence>
<dbReference type="RefSeq" id="WP_052437695.1">
    <property type="nucleotide sequence ID" value="NZ_BCSU01000004.1"/>
</dbReference>
<keyword evidence="7" id="KW-1185">Reference proteome</keyword>
<evidence type="ECO:0000313" key="6">
    <source>
        <dbReference type="EMBL" id="AJE32383.1"/>
    </source>
</evidence>
<organism evidence="6 7">
    <name type="scientific">Corynebacterium humireducens NBRC 106098 = DSM 45392</name>
    <dbReference type="NCBI Taxonomy" id="1223515"/>
    <lineage>
        <taxon>Bacteria</taxon>
        <taxon>Bacillati</taxon>
        <taxon>Actinomycetota</taxon>
        <taxon>Actinomycetes</taxon>
        <taxon>Mycobacteriales</taxon>
        <taxon>Corynebacteriaceae</taxon>
        <taxon>Corynebacterium</taxon>
    </lineage>
</organism>
<dbReference type="InterPro" id="IPR001647">
    <property type="entry name" value="HTH_TetR"/>
</dbReference>
<evidence type="ECO:0000259" key="5">
    <source>
        <dbReference type="PROSITE" id="PS50977"/>
    </source>
</evidence>
<dbReference type="PANTHER" id="PTHR30055">
    <property type="entry name" value="HTH-TYPE TRANSCRIPTIONAL REGULATOR RUTR"/>
    <property type="match status" value="1"/>
</dbReference>
<dbReference type="PROSITE" id="PS50977">
    <property type="entry name" value="HTH_TETR_2"/>
    <property type="match status" value="1"/>
</dbReference>
<dbReference type="InterPro" id="IPR023772">
    <property type="entry name" value="DNA-bd_HTH_TetR-type_CS"/>
</dbReference>
<feature type="DNA-binding region" description="H-T-H motif" evidence="4">
    <location>
        <begin position="34"/>
        <end position="53"/>
    </location>
</feature>
<keyword evidence="2 4" id="KW-0238">DNA-binding</keyword>
<dbReference type="Proteomes" id="UP000031524">
    <property type="component" value="Chromosome"/>
</dbReference>
<keyword evidence="1" id="KW-0805">Transcription regulation</keyword>
<evidence type="ECO:0000256" key="3">
    <source>
        <dbReference type="ARBA" id="ARBA00023163"/>
    </source>
</evidence>
<dbReference type="SUPFAM" id="SSF46689">
    <property type="entry name" value="Homeodomain-like"/>
    <property type="match status" value="1"/>
</dbReference>
<dbReference type="KEGG" id="chm:B842_02650"/>
<dbReference type="InterPro" id="IPR050109">
    <property type="entry name" value="HTH-type_TetR-like_transc_reg"/>
</dbReference>
<dbReference type="GO" id="GO:0000976">
    <property type="term" value="F:transcription cis-regulatory region binding"/>
    <property type="evidence" value="ECO:0007669"/>
    <property type="project" value="TreeGrafter"/>
</dbReference>
<gene>
    <name evidence="6" type="ORF">B842_02650</name>
</gene>
<accession>A0A0B5D845</accession>
<dbReference type="OrthoDB" id="8688418at2"/>
<name>A0A0B5D845_9CORY</name>
<dbReference type="Pfam" id="PF00440">
    <property type="entry name" value="TetR_N"/>
    <property type="match status" value="1"/>
</dbReference>
<keyword evidence="3" id="KW-0804">Transcription</keyword>
<feature type="domain" description="HTH tetR-type" evidence="5">
    <location>
        <begin position="11"/>
        <end position="71"/>
    </location>
</feature>
<dbReference type="InterPro" id="IPR009057">
    <property type="entry name" value="Homeodomain-like_sf"/>
</dbReference>
<evidence type="ECO:0000313" key="7">
    <source>
        <dbReference type="Proteomes" id="UP000031524"/>
    </source>
</evidence>
<dbReference type="STRING" id="1223515.B842_02650"/>
<evidence type="ECO:0000256" key="2">
    <source>
        <dbReference type="ARBA" id="ARBA00023125"/>
    </source>
</evidence>
<proteinExistence type="predicted"/>
<dbReference type="Gene3D" id="1.10.357.10">
    <property type="entry name" value="Tetracycline Repressor, domain 2"/>
    <property type="match status" value="1"/>
</dbReference>
<dbReference type="PROSITE" id="PS01081">
    <property type="entry name" value="HTH_TETR_1"/>
    <property type="match status" value="1"/>
</dbReference>